<evidence type="ECO:0000313" key="1">
    <source>
        <dbReference type="EMBL" id="GAG90792.1"/>
    </source>
</evidence>
<comment type="caution">
    <text evidence="1">The sequence shown here is derived from an EMBL/GenBank/DDBJ whole genome shotgun (WGS) entry which is preliminary data.</text>
</comment>
<accession>X1CC60</accession>
<reference evidence="1" key="1">
    <citation type="journal article" date="2014" name="Front. Microbiol.">
        <title>High frequency of phylogenetically diverse reductive dehalogenase-homologous genes in deep subseafloor sedimentary metagenomes.</title>
        <authorList>
            <person name="Kawai M."/>
            <person name="Futagami T."/>
            <person name="Toyoda A."/>
            <person name="Takaki Y."/>
            <person name="Nishi S."/>
            <person name="Hori S."/>
            <person name="Arai W."/>
            <person name="Tsubouchi T."/>
            <person name="Morono Y."/>
            <person name="Uchiyama I."/>
            <person name="Ito T."/>
            <person name="Fujiyama A."/>
            <person name="Inagaki F."/>
            <person name="Takami H."/>
        </authorList>
    </citation>
    <scope>NUCLEOTIDE SEQUENCE</scope>
    <source>
        <strain evidence="1">Expedition CK06-06</strain>
    </source>
</reference>
<dbReference type="AlphaFoldDB" id="X1CC60"/>
<dbReference type="EMBL" id="BART01025857">
    <property type="protein sequence ID" value="GAG90792.1"/>
    <property type="molecule type" value="Genomic_DNA"/>
</dbReference>
<gene>
    <name evidence="1" type="ORF">S01H4_46297</name>
</gene>
<evidence type="ECO:0008006" key="2">
    <source>
        <dbReference type="Google" id="ProtNLM"/>
    </source>
</evidence>
<name>X1CC60_9ZZZZ</name>
<feature type="non-terminal residue" evidence="1">
    <location>
        <position position="70"/>
    </location>
</feature>
<organism evidence="1">
    <name type="scientific">marine sediment metagenome</name>
    <dbReference type="NCBI Taxonomy" id="412755"/>
    <lineage>
        <taxon>unclassified sequences</taxon>
        <taxon>metagenomes</taxon>
        <taxon>ecological metagenomes</taxon>
    </lineage>
</organism>
<proteinExistence type="predicted"/>
<sequence>MIHPIYYYIRDEDHHPIVTVCLLKNNGDISRGVAVCSKQESPHKAYGRALAFKRAKKAIKAQKDMLMIVR</sequence>
<protein>
    <recommendedName>
        <fullName evidence="2">DRBM domain-containing protein</fullName>
    </recommendedName>
</protein>